<evidence type="ECO:0000256" key="1">
    <source>
        <dbReference type="SAM" id="Phobius"/>
    </source>
</evidence>
<dbReference type="Pfam" id="PF09935">
    <property type="entry name" value="DUF2167"/>
    <property type="match status" value="1"/>
</dbReference>
<comment type="caution">
    <text evidence="3">The sequence shown here is derived from an EMBL/GenBank/DDBJ whole genome shotgun (WGS) entry which is preliminary data.</text>
</comment>
<dbReference type="InterPro" id="IPR018682">
    <property type="entry name" value="DUF2167_membr"/>
</dbReference>
<protein>
    <submittedName>
        <fullName evidence="3">DUF2167 domain-containing protein</fullName>
    </submittedName>
</protein>
<name>A0ABT4CYR9_9CLOT</name>
<proteinExistence type="predicted"/>
<dbReference type="Proteomes" id="UP001078443">
    <property type="component" value="Unassembled WGS sequence"/>
</dbReference>
<sequence>MYKKLSYFLLTLISVLFISQLAYADENTKININWIVGPATVDVGDNLAELNLSSEYVFANDKDTKTLMKQMDNSISGIEQGIVLSSDPEQDWYVLFEYDPIGYVSDNDATKINADKLLSSIKKGTEEDNKRRLTQGTPTLNILGWDEKPHYDSKTHNLVWSILASSQGEKIVNYNVRILGRKGVTLVTLVADKGKMDKVKPHLQNIISSYSYKKGSRYTDYVKGEDKVSKVSLVTLIAGGVAASKLGLLAKILLIFKKIWILIILGIGGLFKKILGIFKKKPAGIKSNTPYVEINTLNDSNLEASNEISATSDNIKNE</sequence>
<keyword evidence="2" id="KW-0732">Signal</keyword>
<dbReference type="EMBL" id="JAPQER010000002">
    <property type="protein sequence ID" value="MCY6484111.1"/>
    <property type="molecule type" value="Genomic_DNA"/>
</dbReference>
<feature type="transmembrane region" description="Helical" evidence="1">
    <location>
        <begin position="252"/>
        <end position="271"/>
    </location>
</feature>
<keyword evidence="1" id="KW-1133">Transmembrane helix</keyword>
<keyword evidence="4" id="KW-1185">Reference proteome</keyword>
<reference evidence="3" key="1">
    <citation type="submission" date="2022-12" db="EMBL/GenBank/DDBJ databases">
        <authorList>
            <person name="Wang J."/>
        </authorList>
    </citation>
    <scope>NUCLEOTIDE SEQUENCE</scope>
    <source>
        <strain evidence="3">HY-45-18</strain>
    </source>
</reference>
<dbReference type="RefSeq" id="WP_268040385.1">
    <property type="nucleotide sequence ID" value="NZ_JAPQER010000002.1"/>
</dbReference>
<organism evidence="3 4">
    <name type="scientific">Clostridium aestuarii</name>
    <dbReference type="NCBI Taxonomy" id="338193"/>
    <lineage>
        <taxon>Bacteria</taxon>
        <taxon>Bacillati</taxon>
        <taxon>Bacillota</taxon>
        <taxon>Clostridia</taxon>
        <taxon>Eubacteriales</taxon>
        <taxon>Clostridiaceae</taxon>
        <taxon>Clostridium</taxon>
    </lineage>
</organism>
<keyword evidence="1" id="KW-0472">Membrane</keyword>
<accession>A0ABT4CYR9</accession>
<feature type="chain" id="PRO_5046271372" evidence="2">
    <location>
        <begin position="25"/>
        <end position="318"/>
    </location>
</feature>
<keyword evidence="1" id="KW-0812">Transmembrane</keyword>
<gene>
    <name evidence="3" type="ORF">OW763_07060</name>
</gene>
<evidence type="ECO:0000256" key="2">
    <source>
        <dbReference type="SAM" id="SignalP"/>
    </source>
</evidence>
<evidence type="ECO:0000313" key="3">
    <source>
        <dbReference type="EMBL" id="MCY6484111.1"/>
    </source>
</evidence>
<feature type="signal peptide" evidence="2">
    <location>
        <begin position="1"/>
        <end position="24"/>
    </location>
</feature>
<evidence type="ECO:0000313" key="4">
    <source>
        <dbReference type="Proteomes" id="UP001078443"/>
    </source>
</evidence>